<evidence type="ECO:0000313" key="3">
    <source>
        <dbReference type="Proteomes" id="UP001454036"/>
    </source>
</evidence>
<feature type="transmembrane region" description="Helical" evidence="1">
    <location>
        <begin position="20"/>
        <end position="41"/>
    </location>
</feature>
<comment type="caution">
    <text evidence="2">The sequence shown here is derived from an EMBL/GenBank/DDBJ whole genome shotgun (WGS) entry which is preliminary data.</text>
</comment>
<evidence type="ECO:0000256" key="1">
    <source>
        <dbReference type="SAM" id="Phobius"/>
    </source>
</evidence>
<dbReference type="Proteomes" id="UP001454036">
    <property type="component" value="Unassembled WGS sequence"/>
</dbReference>
<keyword evidence="3" id="KW-1185">Reference proteome</keyword>
<protein>
    <recommendedName>
        <fullName evidence="4">Transmembrane protein</fullName>
    </recommendedName>
</protein>
<proteinExistence type="predicted"/>
<reference evidence="2 3" key="1">
    <citation type="submission" date="2024-01" db="EMBL/GenBank/DDBJ databases">
        <title>The complete chloroplast genome sequence of Lithospermum erythrorhizon: insights into the phylogenetic relationship among Boraginaceae species and the maternal lineages of purple gromwells.</title>
        <authorList>
            <person name="Okada T."/>
            <person name="Watanabe K."/>
        </authorList>
    </citation>
    <scope>NUCLEOTIDE SEQUENCE [LARGE SCALE GENOMIC DNA]</scope>
</reference>
<dbReference type="PANTHER" id="PTHR33306">
    <property type="entry name" value="EXPRESSED PROTEIN-RELATED-RELATED"/>
    <property type="match status" value="1"/>
</dbReference>
<keyword evidence="1" id="KW-1133">Transmembrane helix</keyword>
<dbReference type="PANTHER" id="PTHR33306:SF7">
    <property type="entry name" value="EXPRESSED PROTEIN"/>
    <property type="match status" value="1"/>
</dbReference>
<gene>
    <name evidence="2" type="ORF">LIER_35208</name>
</gene>
<dbReference type="AlphaFoldDB" id="A0AAV3NLM1"/>
<accession>A0AAV3NLM1</accession>
<feature type="transmembrane region" description="Helical" evidence="1">
    <location>
        <begin position="53"/>
        <end position="73"/>
    </location>
</feature>
<keyword evidence="1" id="KW-0812">Transmembrane</keyword>
<sequence>MHHRRSTASSIMDFLYLNPLPFPLLLVFFVISLFLGMKFYFSYESIVEATEESMGWFLMAAPLVILIIVRMLSGVENIPGGWLFGSSPFDRRRRMYYQMPSEGSSPWGVAALIVLLLVLVQYQSSFLENWFG</sequence>
<name>A0AAV3NLM1_LITER</name>
<evidence type="ECO:0000313" key="2">
    <source>
        <dbReference type="EMBL" id="GAA0140242.1"/>
    </source>
</evidence>
<evidence type="ECO:0008006" key="4">
    <source>
        <dbReference type="Google" id="ProtNLM"/>
    </source>
</evidence>
<keyword evidence="1" id="KW-0472">Membrane</keyword>
<organism evidence="2 3">
    <name type="scientific">Lithospermum erythrorhizon</name>
    <name type="common">Purple gromwell</name>
    <name type="synonym">Lithospermum officinale var. erythrorhizon</name>
    <dbReference type="NCBI Taxonomy" id="34254"/>
    <lineage>
        <taxon>Eukaryota</taxon>
        <taxon>Viridiplantae</taxon>
        <taxon>Streptophyta</taxon>
        <taxon>Embryophyta</taxon>
        <taxon>Tracheophyta</taxon>
        <taxon>Spermatophyta</taxon>
        <taxon>Magnoliopsida</taxon>
        <taxon>eudicotyledons</taxon>
        <taxon>Gunneridae</taxon>
        <taxon>Pentapetalae</taxon>
        <taxon>asterids</taxon>
        <taxon>lamiids</taxon>
        <taxon>Boraginales</taxon>
        <taxon>Boraginaceae</taxon>
        <taxon>Boraginoideae</taxon>
        <taxon>Lithospermeae</taxon>
        <taxon>Lithospermum</taxon>
    </lineage>
</organism>
<dbReference type="EMBL" id="BAABME010015260">
    <property type="protein sequence ID" value="GAA0140242.1"/>
    <property type="molecule type" value="Genomic_DNA"/>
</dbReference>
<feature type="transmembrane region" description="Helical" evidence="1">
    <location>
        <begin position="104"/>
        <end position="122"/>
    </location>
</feature>